<sequence length="240" mass="26254">MMKIGVTSDAYSNDTDPLGGVPKAIIHLLRSHGITPVAVPIGNVSETNALIEEVDGLIIKGGIDVNPKLYHQMALSTTDVPDDNRDAAEFTALRDSTSNGKPVLGICRGMQAINVYFGGSLYQDIYSQLPNGDELLNHTADWDKGYFPTHMINVDPNSYLAKSVGTRTKVNSRHHQAVAEVGNGLKVVARADDGVVESIEGKNGLIQGVQWHPENLWEHDPKQEQLFENFFAHAKNRVTE</sequence>
<dbReference type="InterPro" id="IPR029062">
    <property type="entry name" value="Class_I_gatase-like"/>
</dbReference>
<name>A0A976X4W5_9LACO</name>
<gene>
    <name evidence="1" type="ORF">MOO44_00690</name>
</gene>
<evidence type="ECO:0000313" key="1">
    <source>
        <dbReference type="EMBL" id="UQS86190.1"/>
    </source>
</evidence>
<dbReference type="CDD" id="cd01745">
    <property type="entry name" value="GATase1_2"/>
    <property type="match status" value="1"/>
</dbReference>
<dbReference type="Pfam" id="PF07722">
    <property type="entry name" value="Peptidase_C26"/>
    <property type="match status" value="1"/>
</dbReference>
<dbReference type="GO" id="GO:0005829">
    <property type="term" value="C:cytosol"/>
    <property type="evidence" value="ECO:0007669"/>
    <property type="project" value="TreeGrafter"/>
</dbReference>
<dbReference type="RefSeq" id="WP_260115999.1">
    <property type="nucleotide sequence ID" value="NZ_CP093360.1"/>
</dbReference>
<protein>
    <submittedName>
        <fullName evidence="1">Gamma-glutamyl-gamma-aminobutyrate hydrolase family protein</fullName>
    </submittedName>
</protein>
<dbReference type="KEGG" id="lbe:MOO44_00690"/>
<organism evidence="1 2">
    <name type="scientific">Nicoliella spurrieriana</name>
    <dbReference type="NCBI Taxonomy" id="2925830"/>
    <lineage>
        <taxon>Bacteria</taxon>
        <taxon>Bacillati</taxon>
        <taxon>Bacillota</taxon>
        <taxon>Bacilli</taxon>
        <taxon>Lactobacillales</taxon>
        <taxon>Lactobacillaceae</taxon>
        <taxon>Nicoliella</taxon>
    </lineage>
</organism>
<dbReference type="PANTHER" id="PTHR43235">
    <property type="entry name" value="GLUTAMINE AMIDOTRANSFERASE PB2B2.05-RELATED"/>
    <property type="match status" value="1"/>
</dbReference>
<dbReference type="AlphaFoldDB" id="A0A976X4W5"/>
<dbReference type="PANTHER" id="PTHR43235:SF1">
    <property type="entry name" value="GLUTAMINE AMIDOTRANSFERASE PB2B2.05-RELATED"/>
    <property type="match status" value="1"/>
</dbReference>
<keyword evidence="1" id="KW-0378">Hydrolase</keyword>
<dbReference type="Gene3D" id="3.40.50.880">
    <property type="match status" value="1"/>
</dbReference>
<reference evidence="1" key="1">
    <citation type="journal article" date="2022" name="Int. J. Syst. Evol. Microbiol.">
        <title>Apilactobacillus apisilvae sp. nov., Nicolia spurrieriana gen. nov. sp. nov., Bombilactobacillus folatiphilus sp. nov. and Bombilactobacillus thymidiniphilus sp. nov., four new lactic acid bacterial isolates from stingless bees Tetragonula carbonaria and Austroplebeia australis.</title>
        <authorList>
            <person name="Oliphant S.A."/>
            <person name="Watson-Haigh N.S."/>
            <person name="Sumby K.M."/>
            <person name="Gardner J."/>
            <person name="Groom S."/>
            <person name="Jiranek V."/>
        </authorList>
    </citation>
    <scope>NUCLEOTIDE SEQUENCE</scope>
    <source>
        <strain evidence="1">SGEP1_A5</strain>
    </source>
</reference>
<keyword evidence="2" id="KW-1185">Reference proteome</keyword>
<dbReference type="GO" id="GO:0033969">
    <property type="term" value="F:gamma-glutamyl-gamma-aminobutyrate hydrolase activity"/>
    <property type="evidence" value="ECO:0007669"/>
    <property type="project" value="TreeGrafter"/>
</dbReference>
<dbReference type="GO" id="GO:0006598">
    <property type="term" value="P:polyamine catabolic process"/>
    <property type="evidence" value="ECO:0007669"/>
    <property type="project" value="TreeGrafter"/>
</dbReference>
<dbReference type="EMBL" id="CP093360">
    <property type="protein sequence ID" value="UQS86190.1"/>
    <property type="molecule type" value="Genomic_DNA"/>
</dbReference>
<dbReference type="Proteomes" id="UP000831181">
    <property type="component" value="Plasmid p1unnamed"/>
</dbReference>
<accession>A0A976X4W5</accession>
<dbReference type="InterPro" id="IPR011697">
    <property type="entry name" value="Peptidase_C26"/>
</dbReference>
<geneLocation type="plasmid" evidence="1 2">
    <name>p1unnamed</name>
</geneLocation>
<dbReference type="PROSITE" id="PS51273">
    <property type="entry name" value="GATASE_TYPE_1"/>
    <property type="match status" value="1"/>
</dbReference>
<proteinExistence type="predicted"/>
<keyword evidence="1" id="KW-0614">Plasmid</keyword>
<dbReference type="SUPFAM" id="SSF52317">
    <property type="entry name" value="Class I glutamine amidotransferase-like"/>
    <property type="match status" value="1"/>
</dbReference>
<evidence type="ECO:0000313" key="2">
    <source>
        <dbReference type="Proteomes" id="UP000831181"/>
    </source>
</evidence>
<dbReference type="InterPro" id="IPR044668">
    <property type="entry name" value="PuuD-like"/>
</dbReference>